<organism evidence="2 3">
    <name type="scientific">[Eubacterium] siraeum</name>
    <dbReference type="NCBI Taxonomy" id="39492"/>
    <lineage>
        <taxon>Bacteria</taxon>
        <taxon>Bacillati</taxon>
        <taxon>Bacillota</taxon>
        <taxon>Clostridia</taxon>
        <taxon>Eubacteriales</taxon>
        <taxon>Oscillospiraceae</taxon>
        <taxon>Oscillospiraceae incertae sedis</taxon>
    </lineage>
</organism>
<dbReference type="SUPFAM" id="SSF55021">
    <property type="entry name" value="ACT-like"/>
    <property type="match status" value="2"/>
</dbReference>
<dbReference type="OrthoDB" id="1857645at2"/>
<dbReference type="STRING" id="39492.ERS852540_01487"/>
<proteinExistence type="predicted"/>
<evidence type="ECO:0000259" key="1">
    <source>
        <dbReference type="PROSITE" id="PS51671"/>
    </source>
</evidence>
<sequence>MTDIKVYENISIVTFSDVPSRKRFVSTTLSAVAESGINVDMISQTPPKSDMFSFGFTFSDDDIPTLLTVLPRITAVHGITPCVNSGNVKIVIKSEEMIDQAGFAAKVFQACENICADVMLITTSVDEISLLVGDSFAASLPEEIKKVLG</sequence>
<feature type="domain" description="ACT" evidence="1">
    <location>
        <begin position="13"/>
        <end position="84"/>
    </location>
</feature>
<accession>A0A174ZSK1</accession>
<dbReference type="AlphaFoldDB" id="A0A174ZSK1"/>
<dbReference type="InterPro" id="IPR045865">
    <property type="entry name" value="ACT-like_dom_sf"/>
</dbReference>
<dbReference type="GO" id="GO:0016301">
    <property type="term" value="F:kinase activity"/>
    <property type="evidence" value="ECO:0007669"/>
    <property type="project" value="UniProtKB-KW"/>
</dbReference>
<evidence type="ECO:0000313" key="2">
    <source>
        <dbReference type="EMBL" id="CUQ87388.1"/>
    </source>
</evidence>
<keyword evidence="2" id="KW-0808">Transferase</keyword>
<dbReference type="Proteomes" id="UP000095662">
    <property type="component" value="Unassembled WGS sequence"/>
</dbReference>
<dbReference type="Gene3D" id="3.30.70.260">
    <property type="match status" value="2"/>
</dbReference>
<keyword evidence="2" id="KW-0418">Kinase</keyword>
<reference evidence="2 3" key="1">
    <citation type="submission" date="2015-09" db="EMBL/GenBank/DDBJ databases">
        <authorList>
            <consortium name="Pathogen Informatics"/>
        </authorList>
    </citation>
    <scope>NUCLEOTIDE SEQUENCE [LARGE SCALE GENOMIC DNA]</scope>
    <source>
        <strain evidence="2 3">2789STDY5834928</strain>
    </source>
</reference>
<dbReference type="PROSITE" id="PS51671">
    <property type="entry name" value="ACT"/>
    <property type="match status" value="1"/>
</dbReference>
<evidence type="ECO:0000313" key="3">
    <source>
        <dbReference type="Proteomes" id="UP000095662"/>
    </source>
</evidence>
<dbReference type="InterPro" id="IPR002912">
    <property type="entry name" value="ACT_dom"/>
</dbReference>
<name>A0A174ZSK1_9FIRM</name>
<protein>
    <submittedName>
        <fullName evidence="2">Aspartate kinase</fullName>
    </submittedName>
</protein>
<gene>
    <name evidence="2" type="ORF">ERS852540_01487</name>
</gene>
<dbReference type="CDD" id="cd04891">
    <property type="entry name" value="ACT_AK-LysC-DapG-like_1"/>
    <property type="match status" value="1"/>
</dbReference>
<dbReference type="EMBL" id="CZBY01000011">
    <property type="protein sequence ID" value="CUQ87388.1"/>
    <property type="molecule type" value="Genomic_DNA"/>
</dbReference>